<dbReference type="SMART" id="SM00642">
    <property type="entry name" value="Aamy"/>
    <property type="match status" value="1"/>
</dbReference>
<dbReference type="Pfam" id="PF00128">
    <property type="entry name" value="Alpha-amylase"/>
    <property type="match status" value="1"/>
</dbReference>
<proteinExistence type="inferred from homology"/>
<keyword evidence="4" id="KW-1185">Reference proteome</keyword>
<dbReference type="Gene3D" id="3.20.20.80">
    <property type="entry name" value="Glycosidases"/>
    <property type="match status" value="1"/>
</dbReference>
<sequence>MDMYERVFYQIFIKAFGSLKNITSKLDYLKGLGIGGIWLTPIYKSPSYHGYDVVDYYSIKPEYGTMEDFEELLKEAHARDIKVIIDMVLNHTSDQHEWFKKSSAGDEKYRNYYIWSTCNPGTDKTPMNDTPWTWNNGCYYYNSFTDTMPNLNHNHGEVKQEIINIAKYWIDKGVDGFRLDAVRWTYNRVEKGVEFWKWFREEVQKIKPGFYLVGEAWDSINISNQYENALGSCFNFDLAMDIIDKINWGCLRYLGLSFERNYGTYYRGNDNIHNSIFLSNHDQNRIYSELRQNRKNMEIAAALLLTLSGTPYIYYGEEIGMLGTKSPSDAEVRKPMLWEAVESEEYIPSSLLNLYKRLIKLRNNEVALRKGDFANINTSNDGTLMFKRAYENEEIVVAINQGKEVKQKLEGGRYQVLFSNSGINGVVEIGEYIELGENEILILKTMITI</sequence>
<dbReference type="Gene3D" id="3.90.400.10">
    <property type="entry name" value="Oligo-1,6-glucosidase, Domain 2"/>
    <property type="match status" value="1"/>
</dbReference>
<dbReference type="GO" id="GO:0004556">
    <property type="term" value="F:alpha-amylase activity"/>
    <property type="evidence" value="ECO:0007669"/>
    <property type="project" value="TreeGrafter"/>
</dbReference>
<evidence type="ECO:0000256" key="1">
    <source>
        <dbReference type="ARBA" id="ARBA00008061"/>
    </source>
</evidence>
<evidence type="ECO:0000259" key="2">
    <source>
        <dbReference type="SMART" id="SM00642"/>
    </source>
</evidence>
<dbReference type="PANTHER" id="PTHR10357:SF179">
    <property type="entry name" value="NEUTRAL AND BASIC AMINO ACID TRANSPORT PROTEIN RBAT"/>
    <property type="match status" value="1"/>
</dbReference>
<feature type="domain" description="Glycosyl hydrolase family 13 catalytic" evidence="2">
    <location>
        <begin position="10"/>
        <end position="362"/>
    </location>
</feature>
<dbReference type="PANTHER" id="PTHR10357">
    <property type="entry name" value="ALPHA-AMYLASE FAMILY MEMBER"/>
    <property type="match status" value="1"/>
</dbReference>
<reference evidence="3" key="1">
    <citation type="submission" date="2021-03" db="EMBL/GenBank/DDBJ databases">
        <title>Taxonomic study of Clostridium polyendosporum from meadow-gley soil under rice.</title>
        <authorList>
            <person name="Kobayashi H."/>
            <person name="Tanizawa Y."/>
            <person name="Yagura M."/>
        </authorList>
    </citation>
    <scope>NUCLEOTIDE SEQUENCE</scope>
    <source>
        <strain evidence="3">JCM 30710</strain>
    </source>
</reference>
<evidence type="ECO:0000313" key="4">
    <source>
        <dbReference type="Proteomes" id="UP000679179"/>
    </source>
</evidence>
<comment type="similarity">
    <text evidence="1">Belongs to the glycosyl hydrolase 13 family.</text>
</comment>
<name>A0A919S1T6_9CLOT</name>
<dbReference type="CDD" id="cd11316">
    <property type="entry name" value="AmyAc_bac2_AmyA"/>
    <property type="match status" value="1"/>
</dbReference>
<dbReference type="SUPFAM" id="SSF51011">
    <property type="entry name" value="Glycosyl hydrolase domain"/>
    <property type="match status" value="1"/>
</dbReference>
<dbReference type="InterPro" id="IPR006047">
    <property type="entry name" value="GH13_cat_dom"/>
</dbReference>
<dbReference type="Proteomes" id="UP000679179">
    <property type="component" value="Unassembled WGS sequence"/>
</dbReference>
<accession>A0A919S1T6</accession>
<evidence type="ECO:0000313" key="3">
    <source>
        <dbReference type="EMBL" id="GIM29884.1"/>
    </source>
</evidence>
<protein>
    <submittedName>
        <fullName evidence="3">Alpha-amylase</fullName>
    </submittedName>
</protein>
<dbReference type="Gene3D" id="2.60.40.1180">
    <property type="entry name" value="Golgi alpha-mannosidase II"/>
    <property type="match status" value="1"/>
</dbReference>
<dbReference type="InterPro" id="IPR017853">
    <property type="entry name" value="GH"/>
</dbReference>
<dbReference type="EMBL" id="BOPZ01000023">
    <property type="protein sequence ID" value="GIM29884.1"/>
    <property type="molecule type" value="Genomic_DNA"/>
</dbReference>
<dbReference type="SUPFAM" id="SSF51445">
    <property type="entry name" value="(Trans)glycosidases"/>
    <property type="match status" value="1"/>
</dbReference>
<dbReference type="InterPro" id="IPR013780">
    <property type="entry name" value="Glyco_hydro_b"/>
</dbReference>
<dbReference type="RefSeq" id="WP_212904567.1">
    <property type="nucleotide sequence ID" value="NZ_BOPZ01000023.1"/>
</dbReference>
<organism evidence="3 4">
    <name type="scientific">Clostridium polyendosporum</name>
    <dbReference type="NCBI Taxonomy" id="69208"/>
    <lineage>
        <taxon>Bacteria</taxon>
        <taxon>Bacillati</taxon>
        <taxon>Bacillota</taxon>
        <taxon>Clostridia</taxon>
        <taxon>Eubacteriales</taxon>
        <taxon>Clostridiaceae</taxon>
        <taxon>Clostridium</taxon>
    </lineage>
</organism>
<gene>
    <name evidence="3" type="ORF">CPJCM30710_25500</name>
</gene>
<dbReference type="GO" id="GO:0009313">
    <property type="term" value="P:oligosaccharide catabolic process"/>
    <property type="evidence" value="ECO:0007669"/>
    <property type="project" value="TreeGrafter"/>
</dbReference>
<comment type="caution">
    <text evidence="3">The sequence shown here is derived from an EMBL/GenBank/DDBJ whole genome shotgun (WGS) entry which is preliminary data.</text>
</comment>
<dbReference type="AlphaFoldDB" id="A0A919S1T6"/>
<dbReference type="InterPro" id="IPR045857">
    <property type="entry name" value="O16G_dom_2"/>
</dbReference>